<feature type="region of interest" description="Disordered" evidence="1">
    <location>
        <begin position="327"/>
        <end position="377"/>
    </location>
</feature>
<evidence type="ECO:0000256" key="1">
    <source>
        <dbReference type="SAM" id="MobiDB-lite"/>
    </source>
</evidence>
<feature type="chain" id="PRO_5019115806" description="Exo-alpha-sialidase / neuraminidase" evidence="3">
    <location>
        <begin position="21"/>
        <end position="552"/>
    </location>
</feature>
<dbReference type="AlphaFoldDB" id="A0A439DD97"/>
<evidence type="ECO:0000313" key="5">
    <source>
        <dbReference type="Proteomes" id="UP000286045"/>
    </source>
</evidence>
<keyword evidence="5" id="KW-1185">Reference proteome</keyword>
<feature type="compositionally biased region" description="Polar residues" evidence="1">
    <location>
        <begin position="334"/>
        <end position="343"/>
    </location>
</feature>
<feature type="transmembrane region" description="Helical" evidence="2">
    <location>
        <begin position="234"/>
        <end position="256"/>
    </location>
</feature>
<keyword evidence="2" id="KW-0472">Membrane</keyword>
<feature type="signal peptide" evidence="3">
    <location>
        <begin position="1"/>
        <end position="20"/>
    </location>
</feature>
<feature type="compositionally biased region" description="Polar residues" evidence="1">
    <location>
        <begin position="448"/>
        <end position="457"/>
    </location>
</feature>
<evidence type="ECO:0000256" key="2">
    <source>
        <dbReference type="SAM" id="Phobius"/>
    </source>
</evidence>
<reference evidence="4 5" key="1">
    <citation type="submission" date="2018-12" db="EMBL/GenBank/DDBJ databases">
        <title>Draft genome sequence of Xylaria grammica IHI A82.</title>
        <authorList>
            <person name="Buettner E."/>
            <person name="Kellner H."/>
        </authorList>
    </citation>
    <scope>NUCLEOTIDE SEQUENCE [LARGE SCALE GENOMIC DNA]</scope>
    <source>
        <strain evidence="4 5">IHI A82</strain>
    </source>
</reference>
<feature type="region of interest" description="Disordered" evidence="1">
    <location>
        <begin position="492"/>
        <end position="552"/>
    </location>
</feature>
<evidence type="ECO:0000256" key="3">
    <source>
        <dbReference type="SAM" id="SignalP"/>
    </source>
</evidence>
<keyword evidence="2" id="KW-0812">Transmembrane</keyword>
<gene>
    <name evidence="4" type="ORF">EKO27_g2726</name>
</gene>
<evidence type="ECO:0000313" key="4">
    <source>
        <dbReference type="EMBL" id="RWA12380.1"/>
    </source>
</evidence>
<organism evidence="4 5">
    <name type="scientific">Xylaria grammica</name>
    <dbReference type="NCBI Taxonomy" id="363999"/>
    <lineage>
        <taxon>Eukaryota</taxon>
        <taxon>Fungi</taxon>
        <taxon>Dikarya</taxon>
        <taxon>Ascomycota</taxon>
        <taxon>Pezizomycotina</taxon>
        <taxon>Sordariomycetes</taxon>
        <taxon>Xylariomycetidae</taxon>
        <taxon>Xylariales</taxon>
        <taxon>Xylariaceae</taxon>
        <taxon>Xylaria</taxon>
    </lineage>
</organism>
<dbReference type="EMBL" id="RYZI01000053">
    <property type="protein sequence ID" value="RWA12380.1"/>
    <property type="molecule type" value="Genomic_DNA"/>
</dbReference>
<sequence>MTPFVILPLLSIFFLPYGTALQVTPGSTCASFCLDNPESDPLNPGSSNTTPRDITCTDDSFDNSTAGIKFKNCLDCLQQSNATTEAESDVSWFLYNIRYSVDVCLFGFPNASSEGISSPCTINWACQPLQKALEAGNLDSTRDQFEYCSADGDFASSQNVHDCIQCFASSSDQGHLSNFMTALKAGCEQRPAPGELIGLSDSLFTGSSVNITTPSSEALSNNKDSGFGITSTGAIVGISLGAGLLFLGGIALFWVYRRRQKHNFTGTFGPSDPRAGNRSTTPLVGRGFSANETRAPSQTSNCDPRAQANYTNNVGYYSMLEKETQPSRSHYAVGSNNLRSNPQGVLPAHPAYLPQTHSRQASRERSPPRPIKPNKPDSYAVQAYLSAAEDAGGVGFLPPPPPGPPPVAVTGDPSRFRGPLPNQHPPHTRNSSMDSRGPSPDRRPLLKSTLQSTASTSNPPPPPPARAPKVPFLAFPSVPRVRLPKKYTPPMIAVQGATPIDHPPEPGSNSKMEHVTDNSIGLGVIQPMVSDERGPSESQRERRKQPPPSLMI</sequence>
<evidence type="ECO:0008006" key="6">
    <source>
        <dbReference type="Google" id="ProtNLM"/>
    </source>
</evidence>
<comment type="caution">
    <text evidence="4">The sequence shown here is derived from an EMBL/GenBank/DDBJ whole genome shotgun (WGS) entry which is preliminary data.</text>
</comment>
<feature type="compositionally biased region" description="Basic and acidic residues" evidence="1">
    <location>
        <begin position="530"/>
        <end position="540"/>
    </location>
</feature>
<keyword evidence="3" id="KW-0732">Signal</keyword>
<feature type="region of interest" description="Disordered" evidence="1">
    <location>
        <begin position="391"/>
        <end position="471"/>
    </location>
</feature>
<feature type="compositionally biased region" description="Pro residues" evidence="1">
    <location>
        <begin position="397"/>
        <end position="407"/>
    </location>
</feature>
<dbReference type="Proteomes" id="UP000286045">
    <property type="component" value="Unassembled WGS sequence"/>
</dbReference>
<proteinExistence type="predicted"/>
<feature type="region of interest" description="Disordered" evidence="1">
    <location>
        <begin position="287"/>
        <end position="308"/>
    </location>
</feature>
<protein>
    <recommendedName>
        <fullName evidence="6">Exo-alpha-sialidase / neuraminidase</fullName>
    </recommendedName>
</protein>
<keyword evidence="2" id="KW-1133">Transmembrane helix</keyword>
<accession>A0A439DD97</accession>
<name>A0A439DD97_9PEZI</name>
<feature type="compositionally biased region" description="Polar residues" evidence="1">
    <location>
        <begin position="290"/>
        <end position="308"/>
    </location>
</feature>